<dbReference type="InterPro" id="IPR001087">
    <property type="entry name" value="GDSL"/>
</dbReference>
<dbReference type="AlphaFoldDB" id="W1PGI7"/>
<reference evidence="4" key="1">
    <citation type="journal article" date="2013" name="Science">
        <title>The Amborella genome and the evolution of flowering plants.</title>
        <authorList>
            <consortium name="Amborella Genome Project"/>
        </authorList>
    </citation>
    <scope>NUCLEOTIDE SEQUENCE [LARGE SCALE GENOMIC DNA]</scope>
</reference>
<dbReference type="EMBL" id="KI393908">
    <property type="protein sequence ID" value="ERN06190.1"/>
    <property type="molecule type" value="Genomic_DNA"/>
</dbReference>
<keyword evidence="4" id="KW-1185">Reference proteome</keyword>
<dbReference type="PANTHER" id="PTHR22835:SF659">
    <property type="entry name" value="GDSL LIPASE_ACYLHYDROLASE, PUTATIVE (AFU_ORTHOLOGUE AFUA_2G00510)-RELATED"/>
    <property type="match status" value="1"/>
</dbReference>
<dbReference type="SUPFAM" id="SSF52266">
    <property type="entry name" value="SGNH hydrolase"/>
    <property type="match status" value="1"/>
</dbReference>
<accession>W1PGI7</accession>
<dbReference type="Gramene" id="ERN06190">
    <property type="protein sequence ID" value="ERN06190"/>
    <property type="gene ID" value="AMTR_s00016p00147040"/>
</dbReference>
<evidence type="ECO:0008006" key="5">
    <source>
        <dbReference type="Google" id="ProtNLM"/>
    </source>
</evidence>
<evidence type="ECO:0000313" key="4">
    <source>
        <dbReference type="Proteomes" id="UP000017836"/>
    </source>
</evidence>
<evidence type="ECO:0000256" key="2">
    <source>
        <dbReference type="ARBA" id="ARBA00023180"/>
    </source>
</evidence>
<dbReference type="Pfam" id="PF00657">
    <property type="entry name" value="Lipase_GDSL"/>
    <property type="match status" value="1"/>
</dbReference>
<proteinExistence type="inferred from homology"/>
<dbReference type="Gene3D" id="3.40.50.1110">
    <property type="entry name" value="SGNH hydrolase"/>
    <property type="match status" value="1"/>
</dbReference>
<sequence length="218" mass="23983">MFLVGEIGGNDCNYAFARGNSTEEVKAFVPDIIDTIMKAASILISEGAETLIIPGNLPIGCSTMYLTQHHTLDKGQYDPNTGCLTRFNDFACYYNSKLQDAIKDMRVRFPQATIIYADYYNAAMLFFESPGLIGFPKETVLSACCGVGGQYNFDPRRTCGKPGATVCDDPSLYTNWDGIHLTEAAYKVIATALLSGEFTHPPLKLDQPRFETDLNMVA</sequence>
<evidence type="ECO:0000256" key="1">
    <source>
        <dbReference type="ARBA" id="ARBA00008668"/>
    </source>
</evidence>
<dbReference type="Proteomes" id="UP000017836">
    <property type="component" value="Unassembled WGS sequence"/>
</dbReference>
<gene>
    <name evidence="3" type="ORF">AMTR_s00016p00147040</name>
</gene>
<dbReference type="GO" id="GO:0016788">
    <property type="term" value="F:hydrolase activity, acting on ester bonds"/>
    <property type="evidence" value="ECO:0007669"/>
    <property type="project" value="InterPro"/>
</dbReference>
<organism evidence="3 4">
    <name type="scientific">Amborella trichopoda</name>
    <dbReference type="NCBI Taxonomy" id="13333"/>
    <lineage>
        <taxon>Eukaryota</taxon>
        <taxon>Viridiplantae</taxon>
        <taxon>Streptophyta</taxon>
        <taxon>Embryophyta</taxon>
        <taxon>Tracheophyta</taxon>
        <taxon>Spermatophyta</taxon>
        <taxon>Magnoliopsida</taxon>
        <taxon>Amborellales</taxon>
        <taxon>Amborellaceae</taxon>
        <taxon>Amborella</taxon>
    </lineage>
</organism>
<comment type="similarity">
    <text evidence="1">Belongs to the 'GDSL' lipolytic enzyme family.</text>
</comment>
<keyword evidence="2" id="KW-0325">Glycoprotein</keyword>
<dbReference type="PANTHER" id="PTHR22835">
    <property type="entry name" value="ZINC FINGER FYVE DOMAIN CONTAINING PROTEIN"/>
    <property type="match status" value="1"/>
</dbReference>
<dbReference type="HOGENOM" id="CLU_015101_16_0_1"/>
<evidence type="ECO:0000313" key="3">
    <source>
        <dbReference type="EMBL" id="ERN06190.1"/>
    </source>
</evidence>
<protein>
    <recommendedName>
        <fullName evidence="5">SGNH hydrolase-type esterase domain-containing protein</fullName>
    </recommendedName>
</protein>
<dbReference type="STRING" id="13333.W1PGI7"/>
<dbReference type="OMA" id="NHAFLAN"/>
<dbReference type="InterPro" id="IPR036514">
    <property type="entry name" value="SGNH_hydro_sf"/>
</dbReference>
<name>W1PGI7_AMBTC</name>